<evidence type="ECO:0000256" key="1">
    <source>
        <dbReference type="SAM" id="Phobius"/>
    </source>
</evidence>
<accession>A0A067SS93</accession>
<reference evidence="3" key="1">
    <citation type="journal article" date="2014" name="Proc. Natl. Acad. Sci. U.S.A.">
        <title>Extensive sampling of basidiomycete genomes demonstrates inadequacy of the white-rot/brown-rot paradigm for wood decay fungi.</title>
        <authorList>
            <person name="Riley R."/>
            <person name="Salamov A.A."/>
            <person name="Brown D.W."/>
            <person name="Nagy L.G."/>
            <person name="Floudas D."/>
            <person name="Held B.W."/>
            <person name="Levasseur A."/>
            <person name="Lombard V."/>
            <person name="Morin E."/>
            <person name="Otillar R."/>
            <person name="Lindquist E.A."/>
            <person name="Sun H."/>
            <person name="LaButti K.M."/>
            <person name="Schmutz J."/>
            <person name="Jabbour D."/>
            <person name="Luo H."/>
            <person name="Baker S.E."/>
            <person name="Pisabarro A.G."/>
            <person name="Walton J.D."/>
            <person name="Blanchette R.A."/>
            <person name="Henrissat B."/>
            <person name="Martin F."/>
            <person name="Cullen D."/>
            <person name="Hibbett D.S."/>
            <person name="Grigoriev I.V."/>
        </authorList>
    </citation>
    <scope>NUCLEOTIDE SEQUENCE [LARGE SCALE GENOMIC DNA]</scope>
    <source>
        <strain evidence="3">CBS 339.88</strain>
    </source>
</reference>
<keyword evidence="1" id="KW-0812">Transmembrane</keyword>
<dbReference type="HOGENOM" id="CLU_1408863_0_0_1"/>
<dbReference type="EMBL" id="KL142401">
    <property type="protein sequence ID" value="KDR69638.1"/>
    <property type="molecule type" value="Genomic_DNA"/>
</dbReference>
<dbReference type="Proteomes" id="UP000027222">
    <property type="component" value="Unassembled WGS sequence"/>
</dbReference>
<proteinExistence type="predicted"/>
<name>A0A067SS93_GALM3</name>
<protein>
    <submittedName>
        <fullName evidence="2">Uncharacterized protein</fullName>
    </submittedName>
</protein>
<keyword evidence="1" id="KW-0472">Membrane</keyword>
<keyword evidence="1" id="KW-1133">Transmembrane helix</keyword>
<evidence type="ECO:0000313" key="3">
    <source>
        <dbReference type="Proteomes" id="UP000027222"/>
    </source>
</evidence>
<sequence>MLISKFWATYANMRPHIRLVYMSFSIKSFVLIGVVNTIIIINETVIHVAYSIHDHDYFLARAQRQHPLALSSFSLIAVAANRTRTTTTSTGNSPLMRPPSLASPRAPMLLVPSMPLTKRLAGSLSAHLGSSVASYNIRIGINNSNQIVSWKCKLATQNHHRPPQARFLPRPSLLIRPRQTNLPTSSMHVLTCR</sequence>
<keyword evidence="3" id="KW-1185">Reference proteome</keyword>
<organism evidence="2 3">
    <name type="scientific">Galerina marginata (strain CBS 339.88)</name>
    <dbReference type="NCBI Taxonomy" id="685588"/>
    <lineage>
        <taxon>Eukaryota</taxon>
        <taxon>Fungi</taxon>
        <taxon>Dikarya</taxon>
        <taxon>Basidiomycota</taxon>
        <taxon>Agaricomycotina</taxon>
        <taxon>Agaricomycetes</taxon>
        <taxon>Agaricomycetidae</taxon>
        <taxon>Agaricales</taxon>
        <taxon>Agaricineae</taxon>
        <taxon>Strophariaceae</taxon>
        <taxon>Galerina</taxon>
    </lineage>
</organism>
<dbReference type="AlphaFoldDB" id="A0A067SS93"/>
<evidence type="ECO:0000313" key="2">
    <source>
        <dbReference type="EMBL" id="KDR69638.1"/>
    </source>
</evidence>
<feature type="transmembrane region" description="Helical" evidence="1">
    <location>
        <begin position="20"/>
        <end position="41"/>
    </location>
</feature>
<gene>
    <name evidence="2" type="ORF">GALMADRAFT_917634</name>
</gene>